<dbReference type="SMART" id="SM00315">
    <property type="entry name" value="RGS"/>
    <property type="match status" value="1"/>
</dbReference>
<dbReference type="InterPro" id="IPR044926">
    <property type="entry name" value="RGS_subdomain_2"/>
</dbReference>
<evidence type="ECO:0000259" key="4">
    <source>
        <dbReference type="PROSITE" id="PS50132"/>
    </source>
</evidence>
<comment type="caution">
    <text evidence="5">The sequence shown here is derived from an EMBL/GenBank/DDBJ whole genome shotgun (WGS) entry which is preliminary data.</text>
</comment>
<evidence type="ECO:0000256" key="1">
    <source>
        <dbReference type="ARBA" id="ARBA00022700"/>
    </source>
</evidence>
<evidence type="ECO:0000256" key="2">
    <source>
        <dbReference type="ARBA" id="ARBA00053238"/>
    </source>
</evidence>
<protein>
    <recommendedName>
        <fullName evidence="4">RGS domain-containing protein</fullName>
    </recommendedName>
</protein>
<dbReference type="Gene3D" id="1.10.167.10">
    <property type="entry name" value="Regulator of G-protein Signalling 4, domain 2"/>
    <property type="match status" value="1"/>
</dbReference>
<dbReference type="EMBL" id="JANPWB010000007">
    <property type="protein sequence ID" value="KAJ1174318.1"/>
    <property type="molecule type" value="Genomic_DNA"/>
</dbReference>
<feature type="region of interest" description="Disordered" evidence="3">
    <location>
        <begin position="52"/>
        <end position="72"/>
    </location>
</feature>
<dbReference type="PRINTS" id="PR01301">
    <property type="entry name" value="RGSPROTEIN"/>
</dbReference>
<dbReference type="SUPFAM" id="SSF48097">
    <property type="entry name" value="Regulator of G-protein signaling, RGS"/>
    <property type="match status" value="1"/>
</dbReference>
<feature type="region of interest" description="Disordered" evidence="3">
    <location>
        <begin position="12"/>
        <end position="33"/>
    </location>
</feature>
<dbReference type="FunFam" id="1.10.167.10:FF:000001">
    <property type="entry name" value="Putative regulator of g-protein signaling 12"/>
    <property type="match status" value="1"/>
</dbReference>
<dbReference type="GO" id="GO:0009968">
    <property type="term" value="P:negative regulation of signal transduction"/>
    <property type="evidence" value="ECO:0007669"/>
    <property type="project" value="UniProtKB-KW"/>
</dbReference>
<keyword evidence="6" id="KW-1185">Reference proteome</keyword>
<keyword evidence="1" id="KW-0734">Signal transduction inhibitor</keyword>
<comment type="function">
    <text evidence="2">Regulates G protein-coupled receptor signaling cascades, including signaling downstream of the N-formylpeptide chemoattractant receptors and leukotriene receptors. Inhibits B cell chemotaxis. Inhibits signal transduction by increasing the GTPase activity of G protein alpha subunits, thereby driving them into their inactive GDP-bound form.</text>
</comment>
<dbReference type="InterPro" id="IPR016137">
    <property type="entry name" value="RGS"/>
</dbReference>
<name>A0AAV7TCL2_PLEWA</name>
<dbReference type="Proteomes" id="UP001066276">
    <property type="component" value="Chromosome 4_1"/>
</dbReference>
<dbReference type="PANTHER" id="PTHR10845:SF43">
    <property type="entry name" value="REGULATOR OF G-PROTEIN SIGNALING 2"/>
    <property type="match status" value="1"/>
</dbReference>
<dbReference type="FunFam" id="1.10.196.10:FF:000001">
    <property type="entry name" value="Regulator of G-protein signaling 8"/>
    <property type="match status" value="1"/>
</dbReference>
<gene>
    <name evidence="5" type="ORF">NDU88_006140</name>
</gene>
<evidence type="ECO:0000256" key="3">
    <source>
        <dbReference type="SAM" id="MobiDB-lite"/>
    </source>
</evidence>
<evidence type="ECO:0000313" key="6">
    <source>
        <dbReference type="Proteomes" id="UP001066276"/>
    </source>
</evidence>
<proteinExistence type="predicted"/>
<dbReference type="AlphaFoldDB" id="A0AAV7TCL2"/>
<sequence length="216" mass="25162">MQSAMFLALQHNRGPLEHTPGTGLQQKGDEKRGRMRKTILKDWKARLNYFLQHSPSSNDPPKTVPSKKGKKYAYCRPSPEEAQKWSEAFDELLASGYGVTAFRAFLKSEFSEENIEFWLACDDFKKTRSPHKLTSKARKIYDEFVEKESPKEINIDFQTREMITKSLPEPTRSCFEAAEKRVYSLMENNSYPRFLQSEFYLELCQRPQINQEAQGT</sequence>
<dbReference type="InterPro" id="IPR024066">
    <property type="entry name" value="RGS_subdom1/3"/>
</dbReference>
<dbReference type="PROSITE" id="PS50132">
    <property type="entry name" value="RGS"/>
    <property type="match status" value="1"/>
</dbReference>
<dbReference type="InterPro" id="IPR036305">
    <property type="entry name" value="RGS_sf"/>
</dbReference>
<dbReference type="Gene3D" id="1.10.196.10">
    <property type="match status" value="2"/>
</dbReference>
<reference evidence="5" key="1">
    <citation type="journal article" date="2022" name="bioRxiv">
        <title>Sequencing and chromosome-scale assembly of the giantPleurodeles waltlgenome.</title>
        <authorList>
            <person name="Brown T."/>
            <person name="Elewa A."/>
            <person name="Iarovenko S."/>
            <person name="Subramanian E."/>
            <person name="Araus A.J."/>
            <person name="Petzold A."/>
            <person name="Susuki M."/>
            <person name="Suzuki K.-i.T."/>
            <person name="Hayashi T."/>
            <person name="Toyoda A."/>
            <person name="Oliveira C."/>
            <person name="Osipova E."/>
            <person name="Leigh N.D."/>
            <person name="Simon A."/>
            <person name="Yun M.H."/>
        </authorList>
    </citation>
    <scope>NUCLEOTIDE SEQUENCE</scope>
    <source>
        <strain evidence="5">20211129_DDA</strain>
        <tissue evidence="5">Liver</tissue>
    </source>
</reference>
<dbReference type="Pfam" id="PF00615">
    <property type="entry name" value="RGS"/>
    <property type="match status" value="1"/>
</dbReference>
<organism evidence="5 6">
    <name type="scientific">Pleurodeles waltl</name>
    <name type="common">Iberian ribbed newt</name>
    <dbReference type="NCBI Taxonomy" id="8319"/>
    <lineage>
        <taxon>Eukaryota</taxon>
        <taxon>Metazoa</taxon>
        <taxon>Chordata</taxon>
        <taxon>Craniata</taxon>
        <taxon>Vertebrata</taxon>
        <taxon>Euteleostomi</taxon>
        <taxon>Amphibia</taxon>
        <taxon>Batrachia</taxon>
        <taxon>Caudata</taxon>
        <taxon>Salamandroidea</taxon>
        <taxon>Salamandridae</taxon>
        <taxon>Pleurodelinae</taxon>
        <taxon>Pleurodeles</taxon>
    </lineage>
</organism>
<dbReference type="PANTHER" id="PTHR10845">
    <property type="entry name" value="REGULATOR OF G PROTEIN SIGNALING"/>
    <property type="match status" value="1"/>
</dbReference>
<evidence type="ECO:0000313" key="5">
    <source>
        <dbReference type="EMBL" id="KAJ1174318.1"/>
    </source>
</evidence>
<accession>A0AAV7TCL2</accession>
<feature type="domain" description="RGS" evidence="4">
    <location>
        <begin position="88"/>
        <end position="204"/>
    </location>
</feature>